<name>A0A8H7I7M8_9AGAM</name>
<protein>
    <submittedName>
        <fullName evidence="1">Uncharacterized protein</fullName>
    </submittedName>
</protein>
<proteinExistence type="predicted"/>
<sequence length="68" mass="7459">MLPAEVFANTSEAELKIVTEIQDKLKDDPSLEPIIQFLTEDADNAPPSIARRIGNTIGKKIYSGTKES</sequence>
<gene>
    <name evidence="1" type="ORF">RHS01_08839</name>
</gene>
<organism evidence="1 2">
    <name type="scientific">Rhizoctonia solani</name>
    <dbReference type="NCBI Taxonomy" id="456999"/>
    <lineage>
        <taxon>Eukaryota</taxon>
        <taxon>Fungi</taxon>
        <taxon>Dikarya</taxon>
        <taxon>Basidiomycota</taxon>
        <taxon>Agaricomycotina</taxon>
        <taxon>Agaricomycetes</taxon>
        <taxon>Cantharellales</taxon>
        <taxon>Ceratobasidiaceae</taxon>
        <taxon>Rhizoctonia</taxon>
    </lineage>
</organism>
<dbReference type="Proteomes" id="UP000614334">
    <property type="component" value="Unassembled WGS sequence"/>
</dbReference>
<reference evidence="1" key="1">
    <citation type="submission" date="2020-09" db="EMBL/GenBank/DDBJ databases">
        <title>Comparative genome analyses of four rice-infecting Rhizoctonia solani isolates reveal extensive enrichment of homogalacturonan modification genes.</title>
        <authorList>
            <person name="Lee D.-Y."/>
            <person name="Jeon J."/>
            <person name="Kim K.-T."/>
            <person name="Cheong K."/>
            <person name="Song H."/>
            <person name="Choi G."/>
            <person name="Ko J."/>
            <person name="Opiyo S.O."/>
            <person name="Zuo S."/>
            <person name="Madhav S."/>
            <person name="Lee Y.-H."/>
            <person name="Wang G.-L."/>
        </authorList>
    </citation>
    <scope>NUCLEOTIDE SEQUENCE</scope>
    <source>
        <strain evidence="1">AG1-IA B2</strain>
    </source>
</reference>
<dbReference type="EMBL" id="JACYCF010000019">
    <property type="protein sequence ID" value="KAF8750977.1"/>
    <property type="molecule type" value="Genomic_DNA"/>
</dbReference>
<dbReference type="AlphaFoldDB" id="A0A8H7I7M8"/>
<comment type="caution">
    <text evidence="1">The sequence shown here is derived from an EMBL/GenBank/DDBJ whole genome shotgun (WGS) entry which is preliminary data.</text>
</comment>
<accession>A0A8H7I7M8</accession>
<evidence type="ECO:0000313" key="2">
    <source>
        <dbReference type="Proteomes" id="UP000614334"/>
    </source>
</evidence>
<evidence type="ECO:0000313" key="1">
    <source>
        <dbReference type="EMBL" id="KAF8750977.1"/>
    </source>
</evidence>